<name>A0ABM6S1D1_9GAMM</name>
<dbReference type="GeneID" id="84630768"/>
<dbReference type="InterPro" id="IPR017850">
    <property type="entry name" value="Alkaline_phosphatase_core_sf"/>
</dbReference>
<keyword evidence="2" id="KW-1003">Cell membrane</keyword>
<dbReference type="Pfam" id="PF08019">
    <property type="entry name" value="EptA_B_N"/>
    <property type="match status" value="1"/>
</dbReference>
<keyword evidence="4 11" id="KW-0808">Transferase</keyword>
<dbReference type="InterPro" id="IPR058130">
    <property type="entry name" value="PEA_transf_C"/>
</dbReference>
<evidence type="ECO:0000256" key="7">
    <source>
        <dbReference type="ARBA" id="ARBA00023136"/>
    </source>
</evidence>
<feature type="transmembrane region" description="Helical" evidence="8">
    <location>
        <begin position="76"/>
        <end position="95"/>
    </location>
</feature>
<evidence type="ECO:0000256" key="5">
    <source>
        <dbReference type="ARBA" id="ARBA00022692"/>
    </source>
</evidence>
<dbReference type="GO" id="GO:0016740">
    <property type="term" value="F:transferase activity"/>
    <property type="evidence" value="ECO:0007669"/>
    <property type="project" value="UniProtKB-KW"/>
</dbReference>
<evidence type="ECO:0000313" key="11">
    <source>
        <dbReference type="EMBL" id="AUY25198.1"/>
    </source>
</evidence>
<keyword evidence="3" id="KW-0997">Cell inner membrane</keyword>
<dbReference type="SUPFAM" id="SSF53649">
    <property type="entry name" value="Alkaline phosphatase-like"/>
    <property type="match status" value="1"/>
</dbReference>
<dbReference type="Pfam" id="PF00884">
    <property type="entry name" value="Sulfatase"/>
    <property type="match status" value="1"/>
</dbReference>
<dbReference type="NCBIfam" id="NF008619">
    <property type="entry name" value="PRK11598.1"/>
    <property type="match status" value="1"/>
</dbReference>
<keyword evidence="5 8" id="KW-0812">Transmembrane</keyword>
<feature type="transmembrane region" description="Helical" evidence="8">
    <location>
        <begin position="46"/>
        <end position="69"/>
    </location>
</feature>
<evidence type="ECO:0000313" key="12">
    <source>
        <dbReference type="Proteomes" id="UP000237673"/>
    </source>
</evidence>
<sequence>MQRLKKIRCSESLFLTGCALFFTFILNGMFIVRAAERTPLSHLHDYLFIATIPLVLFCAFMLVFNLLVLPWIGKPLLIILLLCGAGANYFMYSFGTVIDTNMVQNVFETDLQEATALLSPRYILWMLLMGVLPSLIILMVSVRQTRPWWFALAMRALWCIGSLLMILLIAALMYKDYASLFRNNKGLVKMVTPPNVVSGVIHYVDNRWLQGSKELVRIGQDAQKGPLIKAAQKKTLVVFVLGETARAENFSLGGYARETNPKLKQQQVIYYQHATSCGTETAVSVPCMFSGMTRADYDANLARHQEGLMDVLAHAGVNVMWRENDGGCKGACNRIPHTDMTQWKLKEYCQSDYCLDDVLLHRLSNYIDSVKDDSVIVLHQMGSHGPAYYRRYPPAMRQFTPTCDSNQIQDCDHQALVNTYDNTLLYTDSMVSDTIDLLKRYSDRFNVALIYLSDHGESLGERGMYLHGAPWLFAPSQQTHIPFLMWLSPDYAHTFGVNESCMRQRAQQDEVSQDNVFHTLLGMMNIQTSVYKPGLDLLKRCQAH</sequence>
<dbReference type="RefSeq" id="WP_084971204.1">
    <property type="nucleotide sequence ID" value="NZ_CAXOMJ010000019.1"/>
</dbReference>
<keyword evidence="7 8" id="KW-0472">Membrane</keyword>
<proteinExistence type="predicted"/>
<keyword evidence="12" id="KW-1185">Reference proteome</keyword>
<dbReference type="Proteomes" id="UP000237673">
    <property type="component" value="Chromosome"/>
</dbReference>
<evidence type="ECO:0000256" key="3">
    <source>
        <dbReference type="ARBA" id="ARBA00022519"/>
    </source>
</evidence>
<dbReference type="EMBL" id="CP026378">
    <property type="protein sequence ID" value="AUY25198.1"/>
    <property type="molecule type" value="Genomic_DNA"/>
</dbReference>
<evidence type="ECO:0000256" key="1">
    <source>
        <dbReference type="ARBA" id="ARBA00004429"/>
    </source>
</evidence>
<protein>
    <submittedName>
        <fullName evidence="11">Phosphoethanolamine transferase EptA</fullName>
    </submittedName>
</protein>
<feature type="domain" description="Sulfatase N-terminal" evidence="9">
    <location>
        <begin position="236"/>
        <end position="526"/>
    </location>
</feature>
<dbReference type="Gene3D" id="3.40.720.10">
    <property type="entry name" value="Alkaline Phosphatase, subunit A"/>
    <property type="match status" value="1"/>
</dbReference>
<feature type="transmembrane region" description="Helical" evidence="8">
    <location>
        <begin position="152"/>
        <end position="174"/>
    </location>
</feature>
<dbReference type="PANTHER" id="PTHR30443">
    <property type="entry name" value="INNER MEMBRANE PROTEIN"/>
    <property type="match status" value="1"/>
</dbReference>
<accession>A0ABM6S1D1</accession>
<feature type="transmembrane region" description="Helical" evidence="8">
    <location>
        <begin position="12"/>
        <end position="34"/>
    </location>
</feature>
<evidence type="ECO:0000259" key="9">
    <source>
        <dbReference type="Pfam" id="PF00884"/>
    </source>
</evidence>
<gene>
    <name evidence="11" type="ORF">C2E16_09985</name>
</gene>
<feature type="transmembrane region" description="Helical" evidence="8">
    <location>
        <begin position="122"/>
        <end position="140"/>
    </location>
</feature>
<feature type="domain" description="Phosphoethanolamine transferase N-terminal" evidence="10">
    <location>
        <begin position="56"/>
        <end position="206"/>
    </location>
</feature>
<dbReference type="InterPro" id="IPR000917">
    <property type="entry name" value="Sulfatase_N"/>
</dbReference>
<evidence type="ECO:0000256" key="6">
    <source>
        <dbReference type="ARBA" id="ARBA00022989"/>
    </source>
</evidence>
<evidence type="ECO:0000256" key="2">
    <source>
        <dbReference type="ARBA" id="ARBA00022475"/>
    </source>
</evidence>
<evidence type="ECO:0000256" key="4">
    <source>
        <dbReference type="ARBA" id="ARBA00022679"/>
    </source>
</evidence>
<dbReference type="PANTHER" id="PTHR30443:SF0">
    <property type="entry name" value="PHOSPHOETHANOLAMINE TRANSFERASE EPTA"/>
    <property type="match status" value="1"/>
</dbReference>
<dbReference type="CDD" id="cd16017">
    <property type="entry name" value="LptA"/>
    <property type="match status" value="1"/>
</dbReference>
<evidence type="ECO:0000259" key="10">
    <source>
        <dbReference type="Pfam" id="PF08019"/>
    </source>
</evidence>
<reference evidence="11 12" key="1">
    <citation type="submission" date="2018-01" db="EMBL/GenBank/DDBJ databases">
        <title>Complete and assembled Genome of Pantoea calida DSM22759T.</title>
        <authorList>
            <person name="Stevens M.J.A."/>
            <person name="Zurfluh K."/>
            <person name="Stephan R."/>
        </authorList>
    </citation>
    <scope>NUCLEOTIDE SEQUENCE [LARGE SCALE GENOMIC DNA]</scope>
    <source>
        <strain evidence="11 12">DSM 22759</strain>
    </source>
</reference>
<dbReference type="InterPro" id="IPR040423">
    <property type="entry name" value="PEA_transferase"/>
</dbReference>
<comment type="subcellular location">
    <subcellularLocation>
        <location evidence="1">Cell inner membrane</location>
        <topology evidence="1">Multi-pass membrane protein</topology>
    </subcellularLocation>
</comment>
<dbReference type="InterPro" id="IPR012549">
    <property type="entry name" value="EptA-like_N"/>
</dbReference>
<organism evidence="11 12">
    <name type="scientific">Mixta calida</name>
    <dbReference type="NCBI Taxonomy" id="665913"/>
    <lineage>
        <taxon>Bacteria</taxon>
        <taxon>Pseudomonadati</taxon>
        <taxon>Pseudomonadota</taxon>
        <taxon>Gammaproteobacteria</taxon>
        <taxon>Enterobacterales</taxon>
        <taxon>Erwiniaceae</taxon>
        <taxon>Mixta</taxon>
    </lineage>
</organism>
<dbReference type="NCBIfam" id="NF028537">
    <property type="entry name" value="P_eth_NH2_trans"/>
    <property type="match status" value="1"/>
</dbReference>
<evidence type="ECO:0000256" key="8">
    <source>
        <dbReference type="SAM" id="Phobius"/>
    </source>
</evidence>
<keyword evidence="6 8" id="KW-1133">Transmembrane helix</keyword>